<dbReference type="InterPro" id="IPR036047">
    <property type="entry name" value="F-box-like_dom_sf"/>
</dbReference>
<gene>
    <name evidence="3" type="ORF">BBAD15_g11228</name>
</gene>
<dbReference type="InterPro" id="IPR001810">
    <property type="entry name" value="F-box_dom"/>
</dbReference>
<sequence length="411" mass="47109">MSTDNLRLTRLERLPTEIIHAVIKFLEPWSIEKLSYTSKRLRQACLPTIFRRVKFEFSLAGIEGMKGLLKSNVRSHVASFSYEVPELLKPEILYFDCFRFDILTPDKYVDMAKDMYDEGDDADDFPSYMSIYKTVHDICREQRSIIDEGADLILSSVFCALPLLKEVRLFFCDALQFDDCLLKDDIIIEEEYHQHHLQVVTSAIQSARRRGVVIHTISLCEFDLPYFHTWEEPDLTAISETLRRLLESIKVLRLRGSEWVLELLSQHALGLDQIDMCEAMVVDAALKTFLETNKKTIQSIGFHRVQISKARLHPSSHLTASILCKNTKHKLERVMDSTTDANEIMRRCQEAKWPKRQHNERLRSPTSLSSDAFDAMARAPGEASVVKMALTPPASKRMKVLDGDSAGPITE</sequence>
<comment type="caution">
    <text evidence="3">The sequence shown here is derived from an EMBL/GenBank/DDBJ whole genome shotgun (WGS) entry which is preliminary data.</text>
</comment>
<dbReference type="EMBL" id="ANFO01001208">
    <property type="protein sequence ID" value="KGQ03528.1"/>
    <property type="molecule type" value="Genomic_DNA"/>
</dbReference>
<feature type="domain" description="F-box" evidence="2">
    <location>
        <begin position="8"/>
        <end position="53"/>
    </location>
</feature>
<dbReference type="STRING" id="1245745.A0A0A2V7Q2"/>
<dbReference type="PROSITE" id="PS50181">
    <property type="entry name" value="FBOX"/>
    <property type="match status" value="1"/>
</dbReference>
<dbReference type="Pfam" id="PF12937">
    <property type="entry name" value="F-box-like"/>
    <property type="match status" value="1"/>
</dbReference>
<dbReference type="eggNOG" id="ENOG502SUZN">
    <property type="taxonomic scope" value="Eukaryota"/>
</dbReference>
<evidence type="ECO:0000313" key="4">
    <source>
        <dbReference type="Proteomes" id="UP000030106"/>
    </source>
</evidence>
<proteinExistence type="predicted"/>
<dbReference type="HOGENOM" id="CLU_042085_0_0_1"/>
<reference evidence="3 4" key="1">
    <citation type="submission" date="2012-10" db="EMBL/GenBank/DDBJ databases">
        <title>Genome sequencing and analysis of entomopathogenic fungi Beauveria bassiana D1-5.</title>
        <authorList>
            <person name="Li Q."/>
            <person name="Wang L."/>
            <person name="Zhang Z."/>
            <person name="Wang Q."/>
            <person name="Ren J."/>
            <person name="Wang M."/>
            <person name="Xu W."/>
            <person name="Wang J."/>
            <person name="Lu Y."/>
            <person name="Du Q."/>
            <person name="Sun Z."/>
        </authorList>
    </citation>
    <scope>NUCLEOTIDE SEQUENCE [LARGE SCALE GENOMIC DNA]</scope>
    <source>
        <strain evidence="3 4">D1-5</strain>
    </source>
</reference>
<evidence type="ECO:0000313" key="3">
    <source>
        <dbReference type="EMBL" id="KGQ03528.1"/>
    </source>
</evidence>
<dbReference type="AlphaFoldDB" id="A0A0A2V7Q2"/>
<evidence type="ECO:0000259" key="2">
    <source>
        <dbReference type="PROSITE" id="PS50181"/>
    </source>
</evidence>
<name>A0A0A2V7Q2_BEABA</name>
<dbReference type="CDD" id="cd09917">
    <property type="entry name" value="F-box_SF"/>
    <property type="match status" value="1"/>
</dbReference>
<dbReference type="Proteomes" id="UP000030106">
    <property type="component" value="Unassembled WGS sequence"/>
</dbReference>
<feature type="region of interest" description="Disordered" evidence="1">
    <location>
        <begin position="389"/>
        <end position="411"/>
    </location>
</feature>
<organism evidence="3 4">
    <name type="scientific">Beauveria bassiana D1-5</name>
    <dbReference type="NCBI Taxonomy" id="1245745"/>
    <lineage>
        <taxon>Eukaryota</taxon>
        <taxon>Fungi</taxon>
        <taxon>Dikarya</taxon>
        <taxon>Ascomycota</taxon>
        <taxon>Pezizomycotina</taxon>
        <taxon>Sordariomycetes</taxon>
        <taxon>Hypocreomycetidae</taxon>
        <taxon>Hypocreales</taxon>
        <taxon>Cordycipitaceae</taxon>
        <taxon>Beauveria</taxon>
    </lineage>
</organism>
<dbReference type="SUPFAM" id="SSF81383">
    <property type="entry name" value="F-box domain"/>
    <property type="match status" value="1"/>
</dbReference>
<evidence type="ECO:0000256" key="1">
    <source>
        <dbReference type="SAM" id="MobiDB-lite"/>
    </source>
</evidence>
<protein>
    <recommendedName>
        <fullName evidence="2">F-box domain-containing protein</fullName>
    </recommendedName>
</protein>
<accession>A0A0A2V7Q2</accession>